<proteinExistence type="predicted"/>
<name>A0A7J6IE58_COLFN</name>
<protein>
    <submittedName>
        <fullName evidence="2">Uncharacterized protein</fullName>
    </submittedName>
</protein>
<gene>
    <name evidence="2" type="ORF">CGGC5_v016544</name>
</gene>
<evidence type="ECO:0000313" key="3">
    <source>
        <dbReference type="Proteomes" id="UP000011096"/>
    </source>
</evidence>
<comment type="caution">
    <text evidence="2">The sequence shown here is derived from an EMBL/GenBank/DDBJ whole genome shotgun (WGS) entry which is preliminary data.</text>
</comment>
<sequence>MDFHLAIGSLSRQRQPPRRTAGHLLVLPTTAFFTSTLSQRQRQDLDTWLANVSSHGSGANTRTATSMDLATSGPSKTCLERQV</sequence>
<dbReference type="AlphaFoldDB" id="A0A7J6IE58"/>
<dbReference type="Proteomes" id="UP000011096">
    <property type="component" value="Unassembled WGS sequence"/>
</dbReference>
<keyword evidence="3" id="KW-1185">Reference proteome</keyword>
<feature type="region of interest" description="Disordered" evidence="1">
    <location>
        <begin position="54"/>
        <end position="83"/>
    </location>
</feature>
<dbReference type="EMBL" id="ANPB02000011">
    <property type="protein sequence ID" value="KAF4474143.1"/>
    <property type="molecule type" value="Genomic_DNA"/>
</dbReference>
<dbReference type="InParanoid" id="A0A7J6IE58"/>
<dbReference type="GeneID" id="90980554"/>
<feature type="compositionally biased region" description="Polar residues" evidence="1">
    <location>
        <begin position="54"/>
        <end position="75"/>
    </location>
</feature>
<dbReference type="RefSeq" id="XP_066006884.1">
    <property type="nucleotide sequence ID" value="XM_066153538.1"/>
</dbReference>
<accession>A0A7J6IE58</accession>
<reference evidence="2 3" key="1">
    <citation type="submission" date="2012-08" db="EMBL/GenBank/DDBJ databases">
        <authorList>
            <person name="Gan P.H.P."/>
            <person name="Ikeda K."/>
            <person name="Irieda H."/>
            <person name="Narusaka M."/>
            <person name="O'Connell R.J."/>
            <person name="Narusaka Y."/>
            <person name="Takano Y."/>
            <person name="Kubo Y."/>
            <person name="Shirasu K."/>
        </authorList>
    </citation>
    <scope>NUCLEOTIDE SEQUENCE [LARGE SCALE GENOMIC DNA]</scope>
    <source>
        <strain evidence="2 3">Nara gc5</strain>
    </source>
</reference>
<reference evidence="2 3" key="2">
    <citation type="submission" date="2020-04" db="EMBL/GenBank/DDBJ databases">
        <title>Genome sequencing and assembly of multiple isolates from the Colletotrichum gloeosporioides species complex.</title>
        <authorList>
            <person name="Gan P."/>
            <person name="Shirasu K."/>
        </authorList>
    </citation>
    <scope>NUCLEOTIDE SEQUENCE [LARGE SCALE GENOMIC DNA]</scope>
    <source>
        <strain evidence="2 3">Nara gc5</strain>
    </source>
</reference>
<evidence type="ECO:0000313" key="2">
    <source>
        <dbReference type="EMBL" id="KAF4474143.1"/>
    </source>
</evidence>
<evidence type="ECO:0000256" key="1">
    <source>
        <dbReference type="SAM" id="MobiDB-lite"/>
    </source>
</evidence>
<organism evidence="2 3">
    <name type="scientific">Colletotrichum fructicola (strain Nara gc5)</name>
    <name type="common">Anthracnose fungus</name>
    <name type="synonym">Colletotrichum gloeosporioides (strain Nara gc5)</name>
    <dbReference type="NCBI Taxonomy" id="1213859"/>
    <lineage>
        <taxon>Eukaryota</taxon>
        <taxon>Fungi</taxon>
        <taxon>Dikarya</taxon>
        <taxon>Ascomycota</taxon>
        <taxon>Pezizomycotina</taxon>
        <taxon>Sordariomycetes</taxon>
        <taxon>Hypocreomycetidae</taxon>
        <taxon>Glomerellales</taxon>
        <taxon>Glomerellaceae</taxon>
        <taxon>Colletotrichum</taxon>
        <taxon>Colletotrichum gloeosporioides species complex</taxon>
    </lineage>
</organism>